<sequence>GGMGKTTLARAVYNSISRKFDSSSFLVDVRENSMKHGLVHLQEHLLLHLLDENIKLDDVSQGIPILERRLCNKKVLLILDDVDNLQQLRSLVGRTEWFGLGSRIIITTRDKHLLTTHGVEKEKLYEVKELNDRESLELFSMRAFRKSMPDPCYVEIAKSVVQYAKGHPLALNVIGSDLFGKTVEEWKSALNKYETIPSKEILNVLKVSYEIWMIMKGIFLTSL</sequence>
<dbReference type="PANTHER" id="PTHR11017">
    <property type="entry name" value="LEUCINE-RICH REPEAT-CONTAINING PROTEIN"/>
    <property type="match status" value="1"/>
</dbReference>
<dbReference type="Gene3D" id="1.10.8.430">
    <property type="entry name" value="Helical domain of apoptotic protease-activating factors"/>
    <property type="match status" value="1"/>
</dbReference>
<dbReference type="GO" id="GO:0043531">
    <property type="term" value="F:ADP binding"/>
    <property type="evidence" value="ECO:0007669"/>
    <property type="project" value="InterPro"/>
</dbReference>
<dbReference type="Pfam" id="PF00931">
    <property type="entry name" value="NB-ARC"/>
    <property type="match status" value="1"/>
</dbReference>
<dbReference type="Gene3D" id="3.40.50.300">
    <property type="entry name" value="P-loop containing nucleotide triphosphate hydrolases"/>
    <property type="match status" value="1"/>
</dbReference>
<name>Q70WK2_LENCU</name>
<proteinExistence type="predicted"/>
<dbReference type="InterPro" id="IPR044974">
    <property type="entry name" value="Disease_R_plants"/>
</dbReference>
<dbReference type="AlphaFoldDB" id="Q70WK2"/>
<dbReference type="GO" id="GO:0006952">
    <property type="term" value="P:defense response"/>
    <property type="evidence" value="ECO:0007669"/>
    <property type="project" value="InterPro"/>
</dbReference>
<dbReference type="InterPro" id="IPR027417">
    <property type="entry name" value="P-loop_NTPase"/>
</dbReference>
<feature type="domain" description="NB-ARC" evidence="1">
    <location>
        <begin position="1"/>
        <end position="147"/>
    </location>
</feature>
<dbReference type="InterPro" id="IPR002182">
    <property type="entry name" value="NB-ARC"/>
</dbReference>
<protein>
    <submittedName>
        <fullName evidence="2">Putative resistance gene analogue protein</fullName>
    </submittedName>
</protein>
<evidence type="ECO:0000313" key="2">
    <source>
        <dbReference type="EMBL" id="CAD56816.1"/>
    </source>
</evidence>
<evidence type="ECO:0000259" key="1">
    <source>
        <dbReference type="Pfam" id="PF00931"/>
    </source>
</evidence>
<dbReference type="SUPFAM" id="SSF52540">
    <property type="entry name" value="P-loop containing nucleoside triphosphate hydrolases"/>
    <property type="match status" value="1"/>
</dbReference>
<reference evidence="2" key="1">
    <citation type="journal article" date="2004" name="Genome">
        <title>Isolation of a family of resistance gene analogue sequences of the nucleotide binding site (NBS) type from Lens species.</title>
        <authorList>
            <person name="Yaish M.W."/>
            <person name="Saenz de Miera L.E."/>
            <person name="Perez de la Vega M."/>
        </authorList>
    </citation>
    <scope>NUCLEOTIDE SEQUENCE</scope>
    <source>
        <tissue evidence="2">Dry seed</tissue>
    </source>
</reference>
<dbReference type="EMBL" id="AJ516069">
    <property type="protein sequence ID" value="CAD56816.1"/>
    <property type="molecule type" value="Genomic_DNA"/>
</dbReference>
<organism evidence="2">
    <name type="scientific">Lens culinaris</name>
    <name type="common">Lentil</name>
    <name type="synonym">Cicer lens</name>
    <dbReference type="NCBI Taxonomy" id="3864"/>
    <lineage>
        <taxon>Eukaryota</taxon>
        <taxon>Viridiplantae</taxon>
        <taxon>Streptophyta</taxon>
        <taxon>Embryophyta</taxon>
        <taxon>Tracheophyta</taxon>
        <taxon>Spermatophyta</taxon>
        <taxon>Magnoliopsida</taxon>
        <taxon>eudicotyledons</taxon>
        <taxon>Gunneridae</taxon>
        <taxon>Pentapetalae</taxon>
        <taxon>rosids</taxon>
        <taxon>fabids</taxon>
        <taxon>Fabales</taxon>
        <taxon>Fabaceae</taxon>
        <taxon>Papilionoideae</taxon>
        <taxon>50 kb inversion clade</taxon>
        <taxon>NPAAA clade</taxon>
        <taxon>Hologalegina</taxon>
        <taxon>IRL clade</taxon>
        <taxon>Fabeae</taxon>
        <taxon>Lens</taxon>
    </lineage>
</organism>
<dbReference type="PRINTS" id="PR00364">
    <property type="entry name" value="DISEASERSIST"/>
</dbReference>
<dbReference type="InterPro" id="IPR042197">
    <property type="entry name" value="Apaf_helical"/>
</dbReference>
<feature type="non-terminal residue" evidence="2">
    <location>
        <position position="223"/>
    </location>
</feature>
<feature type="non-terminal residue" evidence="2">
    <location>
        <position position="1"/>
    </location>
</feature>
<dbReference type="PANTHER" id="PTHR11017:SF422">
    <property type="entry name" value="RESISTANCE PROTEIN (TIR-NBS-LRR CLASS), PUTATIVE-RELATED"/>
    <property type="match status" value="1"/>
</dbReference>
<gene>
    <name evidence="2" type="primary">rga</name>
</gene>
<accession>Q70WK2</accession>